<organism evidence="1 2">
    <name type="scientific">Musa troglodytarum</name>
    <name type="common">fe'i banana</name>
    <dbReference type="NCBI Taxonomy" id="320322"/>
    <lineage>
        <taxon>Eukaryota</taxon>
        <taxon>Viridiplantae</taxon>
        <taxon>Streptophyta</taxon>
        <taxon>Embryophyta</taxon>
        <taxon>Tracheophyta</taxon>
        <taxon>Spermatophyta</taxon>
        <taxon>Magnoliopsida</taxon>
        <taxon>Liliopsida</taxon>
        <taxon>Zingiberales</taxon>
        <taxon>Musaceae</taxon>
        <taxon>Musa</taxon>
    </lineage>
</organism>
<dbReference type="OrthoDB" id="364779at2759"/>
<sequence length="68" mass="7544">MYQLLIYADSCISFKSSTLQAEGFFVFLPLQLTGEEASKQQKPNEATVLHSSIPASARRHGLRLMATN</sequence>
<protein>
    <submittedName>
        <fullName evidence="1">Uncharacterized protein</fullName>
    </submittedName>
</protein>
<reference evidence="1" key="1">
    <citation type="submission" date="2022-05" db="EMBL/GenBank/DDBJ databases">
        <title>The Musa troglodytarum L. genome provides insights into the mechanism of non-climacteric behaviour and enrichment of carotenoids.</title>
        <authorList>
            <person name="Wang J."/>
        </authorList>
    </citation>
    <scope>NUCLEOTIDE SEQUENCE</scope>
    <source>
        <tissue evidence="1">Leaf</tissue>
    </source>
</reference>
<dbReference type="EMBL" id="CP097510">
    <property type="protein sequence ID" value="URE24552.1"/>
    <property type="molecule type" value="Genomic_DNA"/>
</dbReference>
<evidence type="ECO:0000313" key="1">
    <source>
        <dbReference type="EMBL" id="URE24552.1"/>
    </source>
</evidence>
<gene>
    <name evidence="1" type="ORF">MUK42_05856</name>
</gene>
<dbReference type="Proteomes" id="UP001055439">
    <property type="component" value="Chromosome 8"/>
</dbReference>
<accession>A0A9E7H6S2</accession>
<proteinExistence type="predicted"/>
<keyword evidence="2" id="KW-1185">Reference proteome</keyword>
<dbReference type="AlphaFoldDB" id="A0A9E7H6S2"/>
<evidence type="ECO:0000313" key="2">
    <source>
        <dbReference type="Proteomes" id="UP001055439"/>
    </source>
</evidence>
<name>A0A9E7H6S2_9LILI</name>